<feature type="compositionally biased region" description="Low complexity" evidence="1">
    <location>
        <begin position="173"/>
        <end position="185"/>
    </location>
</feature>
<sequence>MATTVSNNLANAAAAPVFGNNSVPFTAPAAARTKRKQMPLRRRDSETVIWLDTIDGKSMCAWSNRQGRSHVAERPFIPLPFEVARSKRRDKEARRQQHRVLHAREQRDALAAALKPTPATVVKPAISAAISALRAAIQAGRLAIEQIDEALIRAAIADPRNLGARDASHARASDASASSQQQLAAPLGKRKRDADDDEAEVRKRRVVASVDGAGHRVVDIMQAMPGSFDWIPNDERPAEDEEPLEPEPARPIAGPKHVQFAPLVRSESGDAWPVTTNTTTTAVGLGVSNAVGKLSDGLVAYIIAQVSLN</sequence>
<feature type="region of interest" description="Disordered" evidence="1">
    <location>
        <begin position="165"/>
        <end position="201"/>
    </location>
</feature>
<dbReference type="Proteomes" id="UP000077266">
    <property type="component" value="Unassembled WGS sequence"/>
</dbReference>
<proteinExistence type="predicted"/>
<gene>
    <name evidence="2" type="ORF">EXIGLDRAFT_836382</name>
</gene>
<keyword evidence="3" id="KW-1185">Reference proteome</keyword>
<feature type="region of interest" description="Disordered" evidence="1">
    <location>
        <begin position="233"/>
        <end position="254"/>
    </location>
</feature>
<name>A0A165HUA9_EXIGL</name>
<dbReference type="EMBL" id="KV426007">
    <property type="protein sequence ID" value="KZV92474.1"/>
    <property type="molecule type" value="Genomic_DNA"/>
</dbReference>
<accession>A0A165HUA9</accession>
<protein>
    <submittedName>
        <fullName evidence="2">Uncharacterized protein</fullName>
    </submittedName>
</protein>
<evidence type="ECO:0000313" key="2">
    <source>
        <dbReference type="EMBL" id="KZV92474.1"/>
    </source>
</evidence>
<reference evidence="2 3" key="1">
    <citation type="journal article" date="2016" name="Mol. Biol. Evol.">
        <title>Comparative Genomics of Early-Diverging Mushroom-Forming Fungi Provides Insights into the Origins of Lignocellulose Decay Capabilities.</title>
        <authorList>
            <person name="Nagy L.G."/>
            <person name="Riley R."/>
            <person name="Tritt A."/>
            <person name="Adam C."/>
            <person name="Daum C."/>
            <person name="Floudas D."/>
            <person name="Sun H."/>
            <person name="Yadav J.S."/>
            <person name="Pangilinan J."/>
            <person name="Larsson K.H."/>
            <person name="Matsuura K."/>
            <person name="Barry K."/>
            <person name="Labutti K."/>
            <person name="Kuo R."/>
            <person name="Ohm R.A."/>
            <person name="Bhattacharya S.S."/>
            <person name="Shirouzu T."/>
            <person name="Yoshinaga Y."/>
            <person name="Martin F.M."/>
            <person name="Grigoriev I.V."/>
            <person name="Hibbett D.S."/>
        </authorList>
    </citation>
    <scope>NUCLEOTIDE SEQUENCE [LARGE SCALE GENOMIC DNA]</scope>
    <source>
        <strain evidence="2 3">HHB12029</strain>
    </source>
</reference>
<evidence type="ECO:0000313" key="3">
    <source>
        <dbReference type="Proteomes" id="UP000077266"/>
    </source>
</evidence>
<dbReference type="AlphaFoldDB" id="A0A165HUA9"/>
<dbReference type="InParanoid" id="A0A165HUA9"/>
<organism evidence="2 3">
    <name type="scientific">Exidia glandulosa HHB12029</name>
    <dbReference type="NCBI Taxonomy" id="1314781"/>
    <lineage>
        <taxon>Eukaryota</taxon>
        <taxon>Fungi</taxon>
        <taxon>Dikarya</taxon>
        <taxon>Basidiomycota</taxon>
        <taxon>Agaricomycotina</taxon>
        <taxon>Agaricomycetes</taxon>
        <taxon>Auriculariales</taxon>
        <taxon>Exidiaceae</taxon>
        <taxon>Exidia</taxon>
    </lineage>
</organism>
<evidence type="ECO:0000256" key="1">
    <source>
        <dbReference type="SAM" id="MobiDB-lite"/>
    </source>
</evidence>